<gene>
    <name evidence="1" type="ORF">WCD74_17800</name>
</gene>
<sequence>MQVEVVRGGLVESVHEVSLVALDPAGDPFLTAGDPGWVVYGRSALKPAQTVAALRAGADLTDVEVAIASASHSGEPVHLDAVTALLTRHGLSPDDLGCIPDLPLGVDAMHAYLAAGGTATPLAMNCSGKHAAMLVAAGGDPGYLDPEHPLQRGCRDALAELAGPVRAASTDGCGAPAFATTLADLARLPLALAGAADPVVARVAGAMRAYPHLVAGTGRLDTVLMDALPGAVAKSGAEGVLVAALPDGSAVAAKAADGAARALGPALLAVLDTAGIPVPDAVRAVAAPAVVGGGRDVGELRVRADPSLTG</sequence>
<keyword evidence="1" id="KW-0378">Hydrolase</keyword>
<dbReference type="Pfam" id="PF06089">
    <property type="entry name" value="Asparaginase_II"/>
    <property type="match status" value="1"/>
</dbReference>
<dbReference type="PANTHER" id="PTHR42110">
    <property type="entry name" value="L-ASPARAGINASE, PUTATIVE (AFU_ORTHOLOGUE AFUA_3G11890)-RELATED"/>
    <property type="match status" value="1"/>
</dbReference>
<proteinExistence type="predicted"/>
<dbReference type="GO" id="GO:0004067">
    <property type="term" value="F:asparaginase activity"/>
    <property type="evidence" value="ECO:0007669"/>
    <property type="project" value="UniProtKB-EC"/>
</dbReference>
<dbReference type="InterPro" id="IPR010349">
    <property type="entry name" value="Asparaginase_II"/>
</dbReference>
<dbReference type="RefSeq" id="WP_337696202.1">
    <property type="nucleotide sequence ID" value="NZ_JBBEGN010000008.1"/>
</dbReference>
<organism evidence="1 2">
    <name type="scientific">Actinomycetospora aurantiaca</name>
    <dbReference type="NCBI Taxonomy" id="3129233"/>
    <lineage>
        <taxon>Bacteria</taxon>
        <taxon>Bacillati</taxon>
        <taxon>Actinomycetota</taxon>
        <taxon>Actinomycetes</taxon>
        <taxon>Pseudonocardiales</taxon>
        <taxon>Pseudonocardiaceae</taxon>
        <taxon>Actinomycetospora</taxon>
    </lineage>
</organism>
<dbReference type="EMBL" id="JBBEGN010000008">
    <property type="protein sequence ID" value="MEJ2869632.1"/>
    <property type="molecule type" value="Genomic_DNA"/>
</dbReference>
<keyword evidence="2" id="KW-1185">Reference proteome</keyword>
<dbReference type="PANTHER" id="PTHR42110:SF1">
    <property type="entry name" value="L-ASPARAGINASE, PUTATIVE (AFU_ORTHOLOGUE AFUA_3G11890)-RELATED"/>
    <property type="match status" value="1"/>
</dbReference>
<name>A0ABU8MSQ9_9PSEU</name>
<reference evidence="1 2" key="1">
    <citation type="submission" date="2024-03" db="EMBL/GenBank/DDBJ databases">
        <title>Actinomycetospora sp. OC33-EN08, a novel actinomycete isolated from wild orchid (Aerides multiflora).</title>
        <authorList>
            <person name="Suriyachadkun C."/>
        </authorList>
    </citation>
    <scope>NUCLEOTIDE SEQUENCE [LARGE SCALE GENOMIC DNA]</scope>
    <source>
        <strain evidence="1 2">OC33-EN08</strain>
    </source>
</reference>
<comment type="caution">
    <text evidence="1">The sequence shown here is derived from an EMBL/GenBank/DDBJ whole genome shotgun (WGS) entry which is preliminary data.</text>
</comment>
<dbReference type="EC" id="3.5.1.1" evidence="1"/>
<evidence type="ECO:0000313" key="1">
    <source>
        <dbReference type="EMBL" id="MEJ2869632.1"/>
    </source>
</evidence>
<evidence type="ECO:0000313" key="2">
    <source>
        <dbReference type="Proteomes" id="UP001385809"/>
    </source>
</evidence>
<dbReference type="Proteomes" id="UP001385809">
    <property type="component" value="Unassembled WGS sequence"/>
</dbReference>
<protein>
    <submittedName>
        <fullName evidence="1">Asparaginase</fullName>
        <ecNumber evidence="1">3.5.1.1</ecNumber>
    </submittedName>
</protein>
<accession>A0ABU8MSQ9</accession>